<evidence type="ECO:0000313" key="2">
    <source>
        <dbReference type="EMBL" id="MBK9297669.1"/>
    </source>
</evidence>
<dbReference type="InterPro" id="IPR037401">
    <property type="entry name" value="SnoaL-like"/>
</dbReference>
<protein>
    <submittedName>
        <fullName evidence="2">Nuclear transport factor 2 family protein</fullName>
    </submittedName>
</protein>
<dbReference type="Gene3D" id="3.10.450.50">
    <property type="match status" value="1"/>
</dbReference>
<gene>
    <name evidence="2" type="ORF">IPN02_12720</name>
</gene>
<comment type="caution">
    <text evidence="2">The sequence shown here is derived from an EMBL/GenBank/DDBJ whole genome shotgun (WGS) entry which is preliminary data.</text>
</comment>
<organism evidence="2 3">
    <name type="scientific">Candidatus Neomicrothrix subdominans</name>
    <dbReference type="NCBI Taxonomy" id="2954438"/>
    <lineage>
        <taxon>Bacteria</taxon>
        <taxon>Bacillati</taxon>
        <taxon>Actinomycetota</taxon>
        <taxon>Acidimicrobiia</taxon>
        <taxon>Acidimicrobiales</taxon>
        <taxon>Microthrixaceae</taxon>
        <taxon>Candidatus Neomicrothrix</taxon>
    </lineage>
</organism>
<dbReference type="AlphaFoldDB" id="A0A936NDJ7"/>
<dbReference type="Proteomes" id="UP000727993">
    <property type="component" value="Unassembled WGS sequence"/>
</dbReference>
<proteinExistence type="predicted"/>
<dbReference type="InterPro" id="IPR032710">
    <property type="entry name" value="NTF2-like_dom_sf"/>
</dbReference>
<reference evidence="2 3" key="1">
    <citation type="submission" date="2020-10" db="EMBL/GenBank/DDBJ databases">
        <title>Connecting structure to function with the recovery of over 1000 high-quality activated sludge metagenome-assembled genomes encoding full-length rRNA genes using long-read sequencing.</title>
        <authorList>
            <person name="Singleton C.M."/>
            <person name="Petriglieri F."/>
            <person name="Kristensen J.M."/>
            <person name="Kirkegaard R.H."/>
            <person name="Michaelsen T.Y."/>
            <person name="Andersen M.H."/>
            <person name="Karst S.M."/>
            <person name="Dueholm M.S."/>
            <person name="Nielsen P.H."/>
            <person name="Albertsen M."/>
        </authorList>
    </citation>
    <scope>NUCLEOTIDE SEQUENCE [LARGE SCALE GENOMIC DNA]</scope>
    <source>
        <strain evidence="2">Lyne_18-Q3-R50-59_MAXAC.006</strain>
    </source>
</reference>
<dbReference type="SUPFAM" id="SSF54427">
    <property type="entry name" value="NTF2-like"/>
    <property type="match status" value="1"/>
</dbReference>
<accession>A0A936NDJ7</accession>
<dbReference type="Pfam" id="PF12680">
    <property type="entry name" value="SnoaL_2"/>
    <property type="match status" value="1"/>
</dbReference>
<evidence type="ECO:0000259" key="1">
    <source>
        <dbReference type="Pfam" id="PF12680"/>
    </source>
</evidence>
<evidence type="ECO:0000313" key="3">
    <source>
        <dbReference type="Proteomes" id="UP000727993"/>
    </source>
</evidence>
<feature type="domain" description="SnoaL-like" evidence="1">
    <location>
        <begin position="26"/>
        <end position="104"/>
    </location>
</feature>
<dbReference type="EMBL" id="JADJZA010000007">
    <property type="protein sequence ID" value="MBK9297669.1"/>
    <property type="molecule type" value="Genomic_DNA"/>
</dbReference>
<name>A0A936NDJ7_9ACTN</name>
<sequence>MSHAREEVEAAVTRLIELRDRISDGDGRWVDLAPLFTDDVVYVDPAWGRIEGIDAVRAEVLGEAMDGLDWRFPTDHYLIDGDTVLIKWRQVIPGAGGTDFEQSGYSHSSMRVTAGFATTRIS</sequence>